<evidence type="ECO:0008006" key="4">
    <source>
        <dbReference type="Google" id="ProtNLM"/>
    </source>
</evidence>
<gene>
    <name evidence="2" type="ORF">WT26_00655</name>
</gene>
<feature type="signal peptide" evidence="1">
    <location>
        <begin position="1"/>
        <end position="28"/>
    </location>
</feature>
<evidence type="ECO:0000313" key="2">
    <source>
        <dbReference type="EMBL" id="AOK15080.1"/>
    </source>
</evidence>
<evidence type="ECO:0000256" key="1">
    <source>
        <dbReference type="SAM" id="SignalP"/>
    </source>
</evidence>
<proteinExistence type="predicted"/>
<evidence type="ECO:0000313" key="3">
    <source>
        <dbReference type="Proteomes" id="UP000094776"/>
    </source>
</evidence>
<dbReference type="Proteomes" id="UP000094776">
    <property type="component" value="Chromosome 3"/>
</dbReference>
<accession>A0A1B4PMC5</accession>
<feature type="chain" id="PRO_5008567469" description="Adhesin" evidence="1">
    <location>
        <begin position="29"/>
        <end position="211"/>
    </location>
</feature>
<protein>
    <recommendedName>
        <fullName evidence="4">Adhesin</fullName>
    </recommendedName>
</protein>
<dbReference type="AlphaFoldDB" id="A0A1B4PMC5"/>
<keyword evidence="1" id="KW-0732">Signal</keyword>
<organism evidence="2 3">
    <name type="scientific">Burkholderia cepacia</name>
    <name type="common">Pseudomonas cepacia</name>
    <dbReference type="NCBI Taxonomy" id="292"/>
    <lineage>
        <taxon>Bacteria</taxon>
        <taxon>Pseudomonadati</taxon>
        <taxon>Pseudomonadota</taxon>
        <taxon>Betaproteobacteria</taxon>
        <taxon>Burkholderiales</taxon>
        <taxon>Burkholderiaceae</taxon>
        <taxon>Burkholderia</taxon>
        <taxon>Burkholderia cepacia complex</taxon>
    </lineage>
</organism>
<sequence length="211" mass="20606">MRRLSIGLRIDSAALALFVLIAPPCACAQSAPFGVALVSGAATIATGAATGATGAIAINETAGLDNAQGNQLALATGAPGVGYVGVRQAASTSARMGDTASRIEGSAFSNISGALMVNQSAGAGNLQRNSTMLGTLGAEVRTVSDTELSETAPGHGGMGLPVGGRGMPEASISGDAFKHISGIVQVNQTSGAGNATANSFVLRPPAGTLVN</sequence>
<name>A0A1B4PMC5_BURCE</name>
<reference evidence="2 3" key="1">
    <citation type="submission" date="2015-12" db="EMBL/GenBank/DDBJ databases">
        <title>Diversity of Burkholderia near neighbor genomes.</title>
        <authorList>
            <person name="Sahl J."/>
            <person name="Wagner D."/>
            <person name="Keim P."/>
        </authorList>
    </citation>
    <scope>NUCLEOTIDE SEQUENCE [LARGE SCALE GENOMIC DNA]</scope>
    <source>
        <strain evidence="2 3">MSMB1184WGS</strain>
    </source>
</reference>
<dbReference type="EMBL" id="CP013442">
    <property type="protein sequence ID" value="AOK15080.1"/>
    <property type="molecule type" value="Genomic_DNA"/>
</dbReference>